<accession>A0A914LXW6</accession>
<sequence>MQKVVRTPGCSLLYTDTDSLIFSHPVENCPLDLGPHLGEFTDEYPSHEILEYCCGGAKQYGLKLLKKSQQEVNYDYVLKVRGMTLNWDVLTNQGLQYETFKEHVISYARTGDLDPINILYPNFLRPSIKDGCVTSQPLYKMYKPVVSKGVIRPSDFIVLNFGYTNNRHPRISPP</sequence>
<organism evidence="1 2">
    <name type="scientific">Meloidogyne incognita</name>
    <name type="common">Southern root-knot nematode worm</name>
    <name type="synonym">Oxyuris incognita</name>
    <dbReference type="NCBI Taxonomy" id="6306"/>
    <lineage>
        <taxon>Eukaryota</taxon>
        <taxon>Metazoa</taxon>
        <taxon>Ecdysozoa</taxon>
        <taxon>Nematoda</taxon>
        <taxon>Chromadorea</taxon>
        <taxon>Rhabditida</taxon>
        <taxon>Tylenchina</taxon>
        <taxon>Tylenchomorpha</taxon>
        <taxon>Tylenchoidea</taxon>
        <taxon>Meloidogynidae</taxon>
        <taxon>Meloidogyninae</taxon>
        <taxon>Meloidogyne</taxon>
        <taxon>Meloidogyne incognita group</taxon>
    </lineage>
</organism>
<dbReference type="WBParaSite" id="Minc3s01023g19943">
    <property type="protein sequence ID" value="Minc3s01023g19943"/>
    <property type="gene ID" value="Minc3s01023g19943"/>
</dbReference>
<evidence type="ECO:0000313" key="1">
    <source>
        <dbReference type="Proteomes" id="UP000887563"/>
    </source>
</evidence>
<proteinExistence type="predicted"/>
<protein>
    <submittedName>
        <fullName evidence="2">DNA-directed DNA polymerase</fullName>
    </submittedName>
</protein>
<dbReference type="InterPro" id="IPR043502">
    <property type="entry name" value="DNA/RNA_pol_sf"/>
</dbReference>
<reference evidence="2" key="1">
    <citation type="submission" date="2022-11" db="UniProtKB">
        <authorList>
            <consortium name="WormBaseParasite"/>
        </authorList>
    </citation>
    <scope>IDENTIFICATION</scope>
</reference>
<dbReference type="InterPro" id="IPR023211">
    <property type="entry name" value="DNA_pol_palm_dom_sf"/>
</dbReference>
<dbReference type="AlphaFoldDB" id="A0A914LXW6"/>
<evidence type="ECO:0000313" key="2">
    <source>
        <dbReference type="WBParaSite" id="Minc3s01023g19943"/>
    </source>
</evidence>
<dbReference type="Gene3D" id="3.90.1600.10">
    <property type="entry name" value="Palm domain of DNA polymerase"/>
    <property type="match status" value="1"/>
</dbReference>
<keyword evidence="1" id="KW-1185">Reference proteome</keyword>
<name>A0A914LXW6_MELIC</name>
<dbReference type="Proteomes" id="UP000887563">
    <property type="component" value="Unplaced"/>
</dbReference>
<dbReference type="SUPFAM" id="SSF56672">
    <property type="entry name" value="DNA/RNA polymerases"/>
    <property type="match status" value="1"/>
</dbReference>